<organism evidence="1 2">
    <name type="scientific">Atopomonas hussainii</name>
    <dbReference type="NCBI Taxonomy" id="1429083"/>
    <lineage>
        <taxon>Bacteria</taxon>
        <taxon>Pseudomonadati</taxon>
        <taxon>Pseudomonadota</taxon>
        <taxon>Gammaproteobacteria</taxon>
        <taxon>Pseudomonadales</taxon>
        <taxon>Pseudomonadaceae</taxon>
        <taxon>Atopomonas</taxon>
    </lineage>
</organism>
<proteinExistence type="predicted"/>
<gene>
    <name evidence="1" type="ORF">SAMN05216214_10790</name>
</gene>
<evidence type="ECO:0000313" key="1">
    <source>
        <dbReference type="EMBL" id="SEL01074.1"/>
    </source>
</evidence>
<dbReference type="EMBL" id="FOAS01000007">
    <property type="protein sequence ID" value="SEL01074.1"/>
    <property type="molecule type" value="Genomic_DNA"/>
</dbReference>
<accession>A0A1H7LQ33</accession>
<name>A0A1H7LQ33_9GAMM</name>
<dbReference type="RefSeq" id="WP_074867169.1">
    <property type="nucleotide sequence ID" value="NZ_FOAS01000007.1"/>
</dbReference>
<sequence>MATVKTHEVFADGLYERLLERVAHALEDADDLSAKGGVAPAEVDLEGLSAEEVAWLRAFVQRDLQWLRGWHAAARRMRALSLAQAEAEPPKELVDGGEPFGLVCALCETTLIQQPRKGVEPCPSCGSRLFRAVNRR</sequence>
<protein>
    <recommendedName>
        <fullName evidence="3">Zinc ribbon-containing protein</fullName>
    </recommendedName>
</protein>
<evidence type="ECO:0000313" key="2">
    <source>
        <dbReference type="Proteomes" id="UP000185766"/>
    </source>
</evidence>
<dbReference type="STRING" id="1429083.GCA_001885685_00505"/>
<dbReference type="AlphaFoldDB" id="A0A1H7LQ33"/>
<dbReference type="Proteomes" id="UP000185766">
    <property type="component" value="Unassembled WGS sequence"/>
</dbReference>
<evidence type="ECO:0008006" key="3">
    <source>
        <dbReference type="Google" id="ProtNLM"/>
    </source>
</evidence>
<keyword evidence="2" id="KW-1185">Reference proteome</keyword>
<reference evidence="1 2" key="1">
    <citation type="submission" date="2016-10" db="EMBL/GenBank/DDBJ databases">
        <authorList>
            <person name="de Groot N.N."/>
        </authorList>
    </citation>
    <scope>NUCLEOTIDE SEQUENCE [LARGE SCALE GENOMIC DNA]</scope>
    <source>
        <strain evidence="1 2">JCM 19513</strain>
    </source>
</reference>